<dbReference type="InterPro" id="IPR038973">
    <property type="entry name" value="MutL/Mlh/Pms-like"/>
</dbReference>
<evidence type="ECO:0000256" key="4">
    <source>
        <dbReference type="HAMAP-Rule" id="MF_00149"/>
    </source>
</evidence>
<dbReference type="InterPro" id="IPR014762">
    <property type="entry name" value="DNA_mismatch_repair_CS"/>
</dbReference>
<dbReference type="InterPro" id="IPR020568">
    <property type="entry name" value="Ribosomal_Su5_D2-typ_SF"/>
</dbReference>
<dbReference type="GO" id="GO:0140664">
    <property type="term" value="F:ATP-dependent DNA damage sensor activity"/>
    <property type="evidence" value="ECO:0007669"/>
    <property type="project" value="InterPro"/>
</dbReference>
<dbReference type="GO" id="GO:0030983">
    <property type="term" value="F:mismatched DNA binding"/>
    <property type="evidence" value="ECO:0007669"/>
    <property type="project" value="InterPro"/>
</dbReference>
<protein>
    <recommendedName>
        <fullName evidence="4">DNA mismatch repair protein MutL</fullName>
    </recommendedName>
</protein>
<evidence type="ECO:0000256" key="2">
    <source>
        <dbReference type="ARBA" id="ARBA00022763"/>
    </source>
</evidence>
<dbReference type="Gene3D" id="3.30.1540.20">
    <property type="entry name" value="MutL, C-terminal domain, dimerisation subdomain"/>
    <property type="match status" value="1"/>
</dbReference>
<dbReference type="SUPFAM" id="SSF55874">
    <property type="entry name" value="ATPase domain of HSP90 chaperone/DNA topoisomerase II/histidine kinase"/>
    <property type="match status" value="1"/>
</dbReference>
<feature type="region of interest" description="Disordered" evidence="5">
    <location>
        <begin position="416"/>
        <end position="458"/>
    </location>
</feature>
<feature type="region of interest" description="Disordered" evidence="5">
    <location>
        <begin position="346"/>
        <end position="399"/>
    </location>
</feature>
<dbReference type="PROSITE" id="PS00058">
    <property type="entry name" value="DNA_MISMATCH_REPAIR_1"/>
    <property type="match status" value="1"/>
</dbReference>
<dbReference type="GO" id="GO:0005524">
    <property type="term" value="F:ATP binding"/>
    <property type="evidence" value="ECO:0007669"/>
    <property type="project" value="InterPro"/>
</dbReference>
<dbReference type="InterPro" id="IPR020667">
    <property type="entry name" value="DNA_mismatch_repair_MutL"/>
</dbReference>
<dbReference type="RefSeq" id="WP_256303151.1">
    <property type="nucleotide sequence ID" value="NZ_JANFYS010000003.1"/>
</dbReference>
<organism evidence="8 9">
    <name type="scientific">Intestinimonas massiliensis</name>
    <name type="common">ex Afouda et al. 2020</name>
    <dbReference type="NCBI Taxonomy" id="1673721"/>
    <lineage>
        <taxon>Bacteria</taxon>
        <taxon>Bacillati</taxon>
        <taxon>Bacillota</taxon>
        <taxon>Clostridia</taxon>
        <taxon>Eubacteriales</taxon>
        <taxon>Intestinimonas</taxon>
    </lineage>
</organism>
<evidence type="ECO:0000256" key="5">
    <source>
        <dbReference type="SAM" id="MobiDB-lite"/>
    </source>
</evidence>
<keyword evidence="2 4" id="KW-0227">DNA damage</keyword>
<dbReference type="Proteomes" id="UP001204562">
    <property type="component" value="Unassembled WGS sequence"/>
</dbReference>
<dbReference type="Gene3D" id="3.30.1370.100">
    <property type="entry name" value="MutL, C-terminal domain, regulatory subdomain"/>
    <property type="match status" value="1"/>
</dbReference>
<dbReference type="InterPro" id="IPR014721">
    <property type="entry name" value="Ribsml_uS5_D2-typ_fold_subgr"/>
</dbReference>
<dbReference type="PANTHER" id="PTHR10073:SF12">
    <property type="entry name" value="DNA MISMATCH REPAIR PROTEIN MLH1"/>
    <property type="match status" value="1"/>
</dbReference>
<proteinExistence type="inferred from homology"/>
<dbReference type="AlphaFoldDB" id="A0AAW5JPN7"/>
<dbReference type="HAMAP" id="MF_00149">
    <property type="entry name" value="DNA_mis_repair"/>
    <property type="match status" value="1"/>
</dbReference>
<evidence type="ECO:0000313" key="8">
    <source>
        <dbReference type="EMBL" id="MCQ4769369.1"/>
    </source>
</evidence>
<dbReference type="Pfam" id="PF01119">
    <property type="entry name" value="DNA_mis_repair"/>
    <property type="match status" value="1"/>
</dbReference>
<comment type="function">
    <text evidence="4">This protein is involved in the repair of mismatches in DNA. It is required for dam-dependent methyl-directed DNA mismatch repair. May act as a 'molecular matchmaker', a protein that promotes the formation of a stable complex between two or more DNA-binding proteins in an ATP-dependent manner without itself being part of a final effector complex.</text>
</comment>
<evidence type="ECO:0000256" key="1">
    <source>
        <dbReference type="ARBA" id="ARBA00006082"/>
    </source>
</evidence>
<dbReference type="CDD" id="cd00782">
    <property type="entry name" value="MutL_Trans"/>
    <property type="match status" value="1"/>
</dbReference>
<dbReference type="InterPro" id="IPR042120">
    <property type="entry name" value="MutL_C_dimsub"/>
</dbReference>
<comment type="caution">
    <text evidence="8">The sequence shown here is derived from an EMBL/GenBank/DDBJ whole genome shotgun (WGS) entry which is preliminary data.</text>
</comment>
<dbReference type="SUPFAM" id="SSF54211">
    <property type="entry name" value="Ribosomal protein S5 domain 2-like"/>
    <property type="match status" value="1"/>
</dbReference>
<gene>
    <name evidence="4 8" type="primary">mutL</name>
    <name evidence="8" type="ORF">NE579_02665</name>
</gene>
<dbReference type="InterPro" id="IPR002099">
    <property type="entry name" value="MutL/Mlh/PMS"/>
</dbReference>
<keyword evidence="3 4" id="KW-0234">DNA repair</keyword>
<dbReference type="InterPro" id="IPR042121">
    <property type="entry name" value="MutL_C_regsub"/>
</dbReference>
<feature type="domain" description="MutL C-terminal dimerisation" evidence="6">
    <location>
        <begin position="462"/>
        <end position="602"/>
    </location>
</feature>
<dbReference type="CDD" id="cd16926">
    <property type="entry name" value="HATPase_MutL-MLH-PMS-like"/>
    <property type="match status" value="1"/>
</dbReference>
<name>A0AAW5JPN7_9FIRM</name>
<dbReference type="GO" id="GO:0016887">
    <property type="term" value="F:ATP hydrolysis activity"/>
    <property type="evidence" value="ECO:0007669"/>
    <property type="project" value="InterPro"/>
</dbReference>
<sequence length="644" mass="68889">MPHIQVLDSHVADLIAAGEVVERPASVVKELMENAIDAGCTTLTVEIAHGGMSYIRVTDDGCGIPAGELETAFLRHATSKIRSEYDLEAIGTLGFRGEALAAIAAVSRVEVVTRTAACDFGAALTLEGGTVRSREEAGGPVGTTMIVRDLFFNTPARLKYMKKDAAEGAAVFAAVQREALARPEVAVKFIRDGRQELLTPGDGALKSAVYAVLGRDLALGLLPVRGSGEEGVRVEGFVSLPACCRASRNYQFFFVNGRFVKSRTMMAALEQAYANQKMVGKFPGCVLHITTRPNAVDVNVHPAKTEVKFVSDKRVFDGVYHTVLGGLDASTQRPAAVITAVKTPAVEPHDTVTPNQTRLEPVPPARTQELPPAPAPAPKAEPRPEPPAQPAVRPGSRIPVRTNYLRSALLDRSGSLPLSDFAKPQAAAPAPAPEAKPVPPPPVSAPPAPDPTPAPEAEPWAVRGELFHTYILVEQGERAYFIDKHAAHERMNFDRLKAGGYTPMVQRLLAPVVFTPAPEEGAALLQNRELLGRFGFEAEDFGGGAVIVRQAPDYVDAGDVEATLIELAAGLLKEDRADPEGARDHLMATMACKAAIKGGQKNGPAELQRVAEAVMSGQVKYCPHGRPVAIEWTRGQLEKLFRRA</sequence>
<dbReference type="EMBL" id="JANFYS010000003">
    <property type="protein sequence ID" value="MCQ4769369.1"/>
    <property type="molecule type" value="Genomic_DNA"/>
</dbReference>
<keyword evidence="8" id="KW-0255">Endonuclease</keyword>
<dbReference type="GO" id="GO:0004519">
    <property type="term" value="F:endonuclease activity"/>
    <property type="evidence" value="ECO:0007669"/>
    <property type="project" value="UniProtKB-KW"/>
</dbReference>
<evidence type="ECO:0000259" key="7">
    <source>
        <dbReference type="SMART" id="SM01340"/>
    </source>
</evidence>
<evidence type="ECO:0000256" key="3">
    <source>
        <dbReference type="ARBA" id="ARBA00023204"/>
    </source>
</evidence>
<dbReference type="GO" id="GO:0006298">
    <property type="term" value="P:mismatch repair"/>
    <property type="evidence" value="ECO:0007669"/>
    <property type="project" value="UniProtKB-UniRule"/>
</dbReference>
<dbReference type="InterPro" id="IPR013507">
    <property type="entry name" value="DNA_mismatch_S5_2-like"/>
</dbReference>
<comment type="similarity">
    <text evidence="1 4">Belongs to the DNA mismatch repair MutL/HexB family.</text>
</comment>
<dbReference type="Gene3D" id="3.30.565.10">
    <property type="entry name" value="Histidine kinase-like ATPase, C-terminal domain"/>
    <property type="match status" value="1"/>
</dbReference>
<dbReference type="Gene3D" id="3.30.230.10">
    <property type="match status" value="1"/>
</dbReference>
<dbReference type="GO" id="GO:0032300">
    <property type="term" value="C:mismatch repair complex"/>
    <property type="evidence" value="ECO:0007669"/>
    <property type="project" value="InterPro"/>
</dbReference>
<dbReference type="SUPFAM" id="SSF118116">
    <property type="entry name" value="DNA mismatch repair protein MutL"/>
    <property type="match status" value="1"/>
</dbReference>
<accession>A0AAW5JPN7</accession>
<dbReference type="PANTHER" id="PTHR10073">
    <property type="entry name" value="DNA MISMATCH REPAIR PROTEIN MLH, PMS, MUTL"/>
    <property type="match status" value="1"/>
</dbReference>
<dbReference type="Pfam" id="PF13589">
    <property type="entry name" value="HATPase_c_3"/>
    <property type="match status" value="1"/>
</dbReference>
<feature type="compositionally biased region" description="Pro residues" evidence="5">
    <location>
        <begin position="371"/>
        <end position="389"/>
    </location>
</feature>
<dbReference type="FunFam" id="3.30.565.10:FF:000003">
    <property type="entry name" value="DNA mismatch repair endonuclease MutL"/>
    <property type="match status" value="1"/>
</dbReference>
<feature type="domain" description="DNA mismatch repair protein S5" evidence="7">
    <location>
        <begin position="209"/>
        <end position="328"/>
    </location>
</feature>
<dbReference type="InterPro" id="IPR037198">
    <property type="entry name" value="MutL_C_sf"/>
</dbReference>
<dbReference type="Pfam" id="PF08676">
    <property type="entry name" value="MutL_C"/>
    <property type="match status" value="1"/>
</dbReference>
<dbReference type="InterPro" id="IPR014790">
    <property type="entry name" value="MutL_C"/>
</dbReference>
<evidence type="ECO:0000313" key="9">
    <source>
        <dbReference type="Proteomes" id="UP001204562"/>
    </source>
</evidence>
<keyword evidence="8" id="KW-0378">Hydrolase</keyword>
<dbReference type="InterPro" id="IPR036890">
    <property type="entry name" value="HATPase_C_sf"/>
</dbReference>
<keyword evidence="8" id="KW-0540">Nuclease</keyword>
<dbReference type="SMART" id="SM00853">
    <property type="entry name" value="MutL_C"/>
    <property type="match status" value="1"/>
</dbReference>
<reference evidence="8" key="1">
    <citation type="submission" date="2022-06" db="EMBL/GenBank/DDBJ databases">
        <title>Isolation of gut microbiota from human fecal samples.</title>
        <authorList>
            <person name="Pamer E.G."/>
            <person name="Barat B."/>
            <person name="Waligurski E."/>
            <person name="Medina S."/>
            <person name="Paddock L."/>
            <person name="Mostad J."/>
        </authorList>
    </citation>
    <scope>NUCLEOTIDE SEQUENCE</scope>
    <source>
        <strain evidence="8">DFI.9.91</strain>
    </source>
</reference>
<dbReference type="SMART" id="SM01340">
    <property type="entry name" value="DNA_mis_repair"/>
    <property type="match status" value="1"/>
</dbReference>
<evidence type="ECO:0000259" key="6">
    <source>
        <dbReference type="SMART" id="SM00853"/>
    </source>
</evidence>
<dbReference type="NCBIfam" id="TIGR00585">
    <property type="entry name" value="mutl"/>
    <property type="match status" value="1"/>
</dbReference>
<feature type="compositionally biased region" description="Pro residues" evidence="5">
    <location>
        <begin position="430"/>
        <end position="456"/>
    </location>
</feature>